<evidence type="ECO:0000313" key="3">
    <source>
        <dbReference type="Proteomes" id="UP000243459"/>
    </source>
</evidence>
<organism evidence="2 3">
    <name type="scientific">Asparagus officinalis</name>
    <name type="common">Garden asparagus</name>
    <dbReference type="NCBI Taxonomy" id="4686"/>
    <lineage>
        <taxon>Eukaryota</taxon>
        <taxon>Viridiplantae</taxon>
        <taxon>Streptophyta</taxon>
        <taxon>Embryophyta</taxon>
        <taxon>Tracheophyta</taxon>
        <taxon>Spermatophyta</taxon>
        <taxon>Magnoliopsida</taxon>
        <taxon>Liliopsida</taxon>
        <taxon>Asparagales</taxon>
        <taxon>Asparagaceae</taxon>
        <taxon>Asparagoideae</taxon>
        <taxon>Asparagus</taxon>
    </lineage>
</organism>
<reference evidence="3" key="1">
    <citation type="journal article" date="2017" name="Nat. Commun.">
        <title>The asparagus genome sheds light on the origin and evolution of a young Y chromosome.</title>
        <authorList>
            <person name="Harkess A."/>
            <person name="Zhou J."/>
            <person name="Xu C."/>
            <person name="Bowers J.E."/>
            <person name="Van der Hulst R."/>
            <person name="Ayyampalayam S."/>
            <person name="Mercati F."/>
            <person name="Riccardi P."/>
            <person name="McKain M.R."/>
            <person name="Kakrana A."/>
            <person name="Tang H."/>
            <person name="Ray J."/>
            <person name="Groenendijk J."/>
            <person name="Arikit S."/>
            <person name="Mathioni S.M."/>
            <person name="Nakano M."/>
            <person name="Shan H."/>
            <person name="Telgmann-Rauber A."/>
            <person name="Kanno A."/>
            <person name="Yue Z."/>
            <person name="Chen H."/>
            <person name="Li W."/>
            <person name="Chen Y."/>
            <person name="Xu X."/>
            <person name="Zhang Y."/>
            <person name="Luo S."/>
            <person name="Chen H."/>
            <person name="Gao J."/>
            <person name="Mao Z."/>
            <person name="Pires J.C."/>
            <person name="Luo M."/>
            <person name="Kudrna D."/>
            <person name="Wing R.A."/>
            <person name="Meyers B.C."/>
            <person name="Yi K."/>
            <person name="Kong H."/>
            <person name="Lavrijsen P."/>
            <person name="Sunseri F."/>
            <person name="Falavigna A."/>
            <person name="Ye Y."/>
            <person name="Leebens-Mack J.H."/>
            <person name="Chen G."/>
        </authorList>
    </citation>
    <scope>NUCLEOTIDE SEQUENCE [LARGE SCALE GENOMIC DNA]</scope>
    <source>
        <strain evidence="3">cv. DH0086</strain>
    </source>
</reference>
<dbReference type="AlphaFoldDB" id="A0A5P1EFD1"/>
<proteinExistence type="predicted"/>
<dbReference type="EMBL" id="CM007387">
    <property type="protein sequence ID" value="ONK63411.1"/>
    <property type="molecule type" value="Genomic_DNA"/>
</dbReference>
<dbReference type="Proteomes" id="UP000243459">
    <property type="component" value="Chromosome 7"/>
</dbReference>
<evidence type="ECO:0000313" key="2">
    <source>
        <dbReference type="EMBL" id="ONK63411.1"/>
    </source>
</evidence>
<accession>A0A5P1EFD1</accession>
<protein>
    <submittedName>
        <fullName evidence="2">Uncharacterized protein</fullName>
    </submittedName>
</protein>
<dbReference type="PANTHER" id="PTHR35488">
    <property type="entry name" value="OS05G0358900 PROTEIN-RELATED"/>
    <property type="match status" value="1"/>
</dbReference>
<gene>
    <name evidence="2" type="ORF">A4U43_C07F14860</name>
</gene>
<dbReference type="PANTHER" id="PTHR35488:SF2">
    <property type="entry name" value="OS05G0358900 PROTEIN"/>
    <property type="match status" value="1"/>
</dbReference>
<sequence>MPSMSPIFPMPEPQPHFSGYGFDPQINYVQALEESRRQTKRAESRRIDSTRFKLSKPISKDHDRAKSKKRKQWWKSAFGFLKRTKPYPA</sequence>
<dbReference type="Gramene" id="ONK63411">
    <property type="protein sequence ID" value="ONK63411"/>
    <property type="gene ID" value="A4U43_C07F14860"/>
</dbReference>
<evidence type="ECO:0000256" key="1">
    <source>
        <dbReference type="SAM" id="MobiDB-lite"/>
    </source>
</evidence>
<feature type="region of interest" description="Disordered" evidence="1">
    <location>
        <begin position="1"/>
        <end position="21"/>
    </location>
</feature>
<keyword evidence="3" id="KW-1185">Reference proteome</keyword>
<name>A0A5P1EFD1_ASPOF</name>